<dbReference type="AlphaFoldDB" id="A0A1G7M4D9"/>
<evidence type="ECO:0000256" key="3">
    <source>
        <dbReference type="ARBA" id="ARBA00022679"/>
    </source>
</evidence>
<evidence type="ECO:0000256" key="5">
    <source>
        <dbReference type="ARBA" id="ARBA00022777"/>
    </source>
</evidence>
<evidence type="ECO:0000256" key="4">
    <source>
        <dbReference type="ARBA" id="ARBA00022741"/>
    </source>
</evidence>
<dbReference type="RefSeq" id="WP_083345595.1">
    <property type="nucleotide sequence ID" value="NZ_LT629690.1"/>
</dbReference>
<dbReference type="Gene3D" id="3.40.50.300">
    <property type="entry name" value="P-loop containing nucleotide triphosphate hydrolases"/>
    <property type="match status" value="1"/>
</dbReference>
<keyword evidence="8" id="KW-1185">Reference proteome</keyword>
<dbReference type="EC" id="2.7.1.48" evidence="2"/>
<reference evidence="7 8" key="1">
    <citation type="submission" date="2016-10" db="EMBL/GenBank/DDBJ databases">
        <authorList>
            <person name="de Groot N.N."/>
        </authorList>
    </citation>
    <scope>NUCLEOTIDE SEQUENCE [LARGE SCALE GENOMIC DNA]</scope>
    <source>
        <strain evidence="7 8">GAS232</strain>
    </source>
</reference>
<gene>
    <name evidence="7" type="ORF">SAMN05444167_2697</name>
</gene>
<dbReference type="Proteomes" id="UP000182427">
    <property type="component" value="Chromosome I"/>
</dbReference>
<dbReference type="OrthoDB" id="9777642at2"/>
<dbReference type="PANTHER" id="PTHR10285">
    <property type="entry name" value="URIDINE KINASE"/>
    <property type="match status" value="1"/>
</dbReference>
<dbReference type="Pfam" id="PF00485">
    <property type="entry name" value="PRK"/>
    <property type="match status" value="1"/>
</dbReference>
<accession>A0A1G7M4D9</accession>
<dbReference type="InterPro" id="IPR027417">
    <property type="entry name" value="P-loop_NTPase"/>
</dbReference>
<evidence type="ECO:0000256" key="2">
    <source>
        <dbReference type="ARBA" id="ARBA00012137"/>
    </source>
</evidence>
<dbReference type="InterPro" id="IPR006083">
    <property type="entry name" value="PRK/URK"/>
</dbReference>
<dbReference type="GO" id="GO:0005524">
    <property type="term" value="F:ATP binding"/>
    <property type="evidence" value="ECO:0007669"/>
    <property type="project" value="InterPro"/>
</dbReference>
<feature type="domain" description="Phosphoribulokinase/uridine kinase" evidence="6">
    <location>
        <begin position="13"/>
        <end position="189"/>
    </location>
</feature>
<protein>
    <recommendedName>
        <fullName evidence="2">uridine/cytidine kinase</fullName>
        <ecNumber evidence="2">2.7.1.48</ecNumber>
    </recommendedName>
</protein>
<evidence type="ECO:0000259" key="6">
    <source>
        <dbReference type="Pfam" id="PF00485"/>
    </source>
</evidence>
<dbReference type="SUPFAM" id="SSF52540">
    <property type="entry name" value="P-loop containing nucleoside triphosphate hydrolases"/>
    <property type="match status" value="1"/>
</dbReference>
<dbReference type="GO" id="GO:0004849">
    <property type="term" value="F:uridine kinase activity"/>
    <property type="evidence" value="ECO:0007669"/>
    <property type="project" value="UniProtKB-EC"/>
</dbReference>
<dbReference type="UniPathway" id="UPA00574">
    <property type="reaction ID" value="UER00637"/>
</dbReference>
<proteinExistence type="predicted"/>
<keyword evidence="5 7" id="KW-0418">Kinase</keyword>
<comment type="pathway">
    <text evidence="1">Pyrimidine metabolism; UMP biosynthesis via salvage pathway; UMP from uridine: step 1/1.</text>
</comment>
<dbReference type="NCBIfam" id="NF004018">
    <property type="entry name" value="PRK05480.1"/>
    <property type="match status" value="1"/>
</dbReference>
<evidence type="ECO:0000313" key="8">
    <source>
        <dbReference type="Proteomes" id="UP000182427"/>
    </source>
</evidence>
<evidence type="ECO:0000313" key="7">
    <source>
        <dbReference type="EMBL" id="SDF56637.1"/>
    </source>
</evidence>
<name>A0A1G7M4D9_9BACT</name>
<dbReference type="PRINTS" id="PR00988">
    <property type="entry name" value="URIDINKINASE"/>
</dbReference>
<sequence>MNHSSGSTIKPVVLGVGGCSGSGKTTLARELAAQLDAVLFPLDFYYRDLAHLSREERDHYNFDHPESLEHDLIVQHVEQLRQNKSIDRPNYDFNTHSRVKDVTDHLEPQRFIIVEGILALHYVNLTPLYDLTVYVDAPHDVCLTRRIYRDTRERGRTEESVREQFETYARPMADEYVLPSRDHADLKVNGTEALDWSIEAVLAELRRRNLLTLA</sequence>
<evidence type="ECO:0000256" key="1">
    <source>
        <dbReference type="ARBA" id="ARBA00004690"/>
    </source>
</evidence>
<dbReference type="InterPro" id="IPR000764">
    <property type="entry name" value="Uridine_kinase-like"/>
</dbReference>
<keyword evidence="4" id="KW-0547">Nucleotide-binding</keyword>
<organism evidence="7 8">
    <name type="scientific">Terriglobus roseus</name>
    <dbReference type="NCBI Taxonomy" id="392734"/>
    <lineage>
        <taxon>Bacteria</taxon>
        <taxon>Pseudomonadati</taxon>
        <taxon>Acidobacteriota</taxon>
        <taxon>Terriglobia</taxon>
        <taxon>Terriglobales</taxon>
        <taxon>Acidobacteriaceae</taxon>
        <taxon>Terriglobus</taxon>
    </lineage>
</organism>
<dbReference type="EMBL" id="LT629690">
    <property type="protein sequence ID" value="SDF56637.1"/>
    <property type="molecule type" value="Genomic_DNA"/>
</dbReference>
<keyword evidence="3" id="KW-0808">Transferase</keyword>
<dbReference type="CDD" id="cd02023">
    <property type="entry name" value="UMPK"/>
    <property type="match status" value="1"/>
</dbReference>
<dbReference type="GO" id="GO:0044206">
    <property type="term" value="P:UMP salvage"/>
    <property type="evidence" value="ECO:0007669"/>
    <property type="project" value="UniProtKB-UniPathway"/>
</dbReference>